<dbReference type="STRING" id="1184151.AW736_21470"/>
<feature type="signal peptide" evidence="1">
    <location>
        <begin position="1"/>
        <end position="21"/>
    </location>
</feature>
<proteinExistence type="predicted"/>
<keyword evidence="3" id="KW-1185">Reference proteome</keyword>
<sequence length="149" mass="16679">MKKLILAAIVAALAAALPAPAQSNAPYTEGPVWEIGLIHAKHGMADTYFRSITKTFKAVMEEAKQKGFILDYKILYGRASSPDDFNVMSIVQLKNYAALDRYREFIDPIARRIEGDTKTQHARSATRLDMREVIGYKLMREITLTGGDE</sequence>
<comment type="caution">
    <text evidence="2">The sequence shown here is derived from an EMBL/GenBank/DDBJ whole genome shotgun (WGS) entry which is preliminary data.</text>
</comment>
<evidence type="ECO:0000256" key="1">
    <source>
        <dbReference type="SAM" id="SignalP"/>
    </source>
</evidence>
<name>A0A178IEA9_9BACT</name>
<feature type="chain" id="PRO_5008088690" description="NIPSNAP domain-containing protein" evidence="1">
    <location>
        <begin position="22"/>
        <end position="149"/>
    </location>
</feature>
<reference evidence="2 3" key="1">
    <citation type="submission" date="2016-01" db="EMBL/GenBank/DDBJ databases">
        <title>High potential of lignocellulose degradation of a new Verrucomicrobia species.</title>
        <authorList>
            <person name="Wang Y."/>
            <person name="Shi Y."/>
            <person name="Qiu Z."/>
            <person name="Liu S."/>
            <person name="Yang H."/>
        </authorList>
    </citation>
    <scope>NUCLEOTIDE SEQUENCE [LARGE SCALE GENOMIC DNA]</scope>
    <source>
        <strain evidence="2 3">TSB47</strain>
    </source>
</reference>
<evidence type="ECO:0000313" key="2">
    <source>
        <dbReference type="EMBL" id="OAM87961.1"/>
    </source>
</evidence>
<keyword evidence="1" id="KW-0732">Signal</keyword>
<dbReference type="EMBL" id="LRRQ01000152">
    <property type="protein sequence ID" value="OAM87961.1"/>
    <property type="molecule type" value="Genomic_DNA"/>
</dbReference>
<dbReference type="RefSeq" id="WP_068772321.1">
    <property type="nucleotide sequence ID" value="NZ_CP109796.1"/>
</dbReference>
<accession>A0A178IEA9</accession>
<evidence type="ECO:0008006" key="4">
    <source>
        <dbReference type="Google" id="ProtNLM"/>
    </source>
</evidence>
<dbReference type="Proteomes" id="UP000078486">
    <property type="component" value="Unassembled WGS sequence"/>
</dbReference>
<protein>
    <recommendedName>
        <fullName evidence="4">NIPSNAP domain-containing protein</fullName>
    </recommendedName>
</protein>
<gene>
    <name evidence="2" type="ORF">AW736_21470</name>
</gene>
<dbReference type="OrthoDB" id="1495245at2"/>
<evidence type="ECO:0000313" key="3">
    <source>
        <dbReference type="Proteomes" id="UP000078486"/>
    </source>
</evidence>
<dbReference type="AlphaFoldDB" id="A0A178IEA9"/>
<organism evidence="2 3">
    <name type="scientific">Termitidicoccus mucosus</name>
    <dbReference type="NCBI Taxonomy" id="1184151"/>
    <lineage>
        <taxon>Bacteria</taxon>
        <taxon>Pseudomonadati</taxon>
        <taxon>Verrucomicrobiota</taxon>
        <taxon>Opitutia</taxon>
        <taxon>Opitutales</taxon>
        <taxon>Opitutaceae</taxon>
        <taxon>Termitidicoccus</taxon>
    </lineage>
</organism>